<accession>A0ABQ2Y2M2</accession>
<protein>
    <submittedName>
        <fullName evidence="1">Uncharacterized protein</fullName>
    </submittedName>
</protein>
<keyword evidence="2" id="KW-1185">Reference proteome</keyword>
<evidence type="ECO:0000313" key="2">
    <source>
        <dbReference type="Proteomes" id="UP000653343"/>
    </source>
</evidence>
<sequence>MNTAVLNQIPKGEDLTRAVFEVEEIEQARKVKAQIQRGLDASNDKSAPRTAHADFMAELKAELMSRVDAR</sequence>
<organism evidence="1 2">
    <name type="scientific">Undibacterium squillarum</name>
    <dbReference type="NCBI Taxonomy" id="1131567"/>
    <lineage>
        <taxon>Bacteria</taxon>
        <taxon>Pseudomonadati</taxon>
        <taxon>Pseudomonadota</taxon>
        <taxon>Betaproteobacteria</taxon>
        <taxon>Burkholderiales</taxon>
        <taxon>Oxalobacteraceae</taxon>
        <taxon>Undibacterium</taxon>
    </lineage>
</organism>
<name>A0ABQ2Y2M2_9BURK</name>
<gene>
    <name evidence="1" type="ORF">GCM10010946_36700</name>
</gene>
<proteinExistence type="predicted"/>
<dbReference type="EMBL" id="BMYU01000015">
    <property type="protein sequence ID" value="GGX54740.1"/>
    <property type="molecule type" value="Genomic_DNA"/>
</dbReference>
<evidence type="ECO:0000313" key="1">
    <source>
        <dbReference type="EMBL" id="GGX54740.1"/>
    </source>
</evidence>
<dbReference type="Proteomes" id="UP000653343">
    <property type="component" value="Unassembled WGS sequence"/>
</dbReference>
<dbReference type="RefSeq" id="WP_189359199.1">
    <property type="nucleotide sequence ID" value="NZ_BMYU01000015.1"/>
</dbReference>
<reference evidence="2" key="1">
    <citation type="journal article" date="2019" name="Int. J. Syst. Evol. Microbiol.">
        <title>The Global Catalogue of Microorganisms (GCM) 10K type strain sequencing project: providing services to taxonomists for standard genome sequencing and annotation.</title>
        <authorList>
            <consortium name="The Broad Institute Genomics Platform"/>
            <consortium name="The Broad Institute Genome Sequencing Center for Infectious Disease"/>
            <person name="Wu L."/>
            <person name="Ma J."/>
        </authorList>
    </citation>
    <scope>NUCLEOTIDE SEQUENCE [LARGE SCALE GENOMIC DNA]</scope>
    <source>
        <strain evidence="2">KCTC 23917</strain>
    </source>
</reference>
<comment type="caution">
    <text evidence="1">The sequence shown here is derived from an EMBL/GenBank/DDBJ whole genome shotgun (WGS) entry which is preliminary data.</text>
</comment>